<name>T0H534_9SPHN</name>
<dbReference type="Gene3D" id="3.20.20.30">
    <property type="entry name" value="Luciferase-like domain"/>
    <property type="match status" value="1"/>
</dbReference>
<reference evidence="6 7" key="1">
    <citation type="journal article" date="2013" name="Genome Announc.">
        <title>Draft Genome Sequence of Sphingobium quisquiliarum Strain P25T, a Novel Hexachlorocyclohexane (HCH)-Degrading Bacterium Isolated from an HCH Dumpsite.</title>
        <authorList>
            <person name="Kumar Singh A."/>
            <person name="Sangwan N."/>
            <person name="Sharma A."/>
            <person name="Gupta V."/>
            <person name="Khurana J.P."/>
            <person name="Lal R."/>
        </authorList>
    </citation>
    <scope>NUCLEOTIDE SEQUENCE [LARGE SCALE GENOMIC DNA]</scope>
    <source>
        <strain evidence="6 7">P25</strain>
    </source>
</reference>
<dbReference type="PANTHER" id="PTHR42847">
    <property type="entry name" value="ALKANESULFONATE MONOOXYGENASE"/>
    <property type="match status" value="1"/>
</dbReference>
<proteinExistence type="predicted"/>
<evidence type="ECO:0000313" key="6">
    <source>
        <dbReference type="EMBL" id="EQB08092.1"/>
    </source>
</evidence>
<dbReference type="RefSeq" id="WP_021238012.1">
    <property type="nucleotide sequence ID" value="NZ_ATHO01000071.1"/>
</dbReference>
<sequence length="280" mass="30656">MQFWQSFARTPMEHMPDLVQAAEDIGFTGVTISDHLVRPVEINTPYPYSADGKPVSTTHTPFAEPWVLITHLAGFTKTLRFMPSVYVLPLRDPVSVAKSLGSACVLTGERIDFGIGVGWMREEFAVTGQDFTTRGKRTDEMLEILAKLLTGEVVEYHGEFYDLPPLTMTPAPSKMPMILCGGESKAALRRAARLDGWLGVAYDFGEIPGVLAGVRAAREDAGTLDRPFEIVLAVKGGATPGQISELEEMGVTRMVLPPLMGDTAAEKMRQMRESARRVGL</sequence>
<dbReference type="PATRIC" id="fig|1329909.3.peg.1680"/>
<protein>
    <recommendedName>
        <fullName evidence="5">Luciferase-like domain-containing protein</fullName>
    </recommendedName>
</protein>
<evidence type="ECO:0000256" key="3">
    <source>
        <dbReference type="ARBA" id="ARBA00023002"/>
    </source>
</evidence>
<dbReference type="InterPro" id="IPR050172">
    <property type="entry name" value="SsuD_RutA_monooxygenase"/>
</dbReference>
<dbReference type="GO" id="GO:0008726">
    <property type="term" value="F:alkanesulfonate monooxygenase activity"/>
    <property type="evidence" value="ECO:0007669"/>
    <property type="project" value="TreeGrafter"/>
</dbReference>
<keyword evidence="3" id="KW-0560">Oxidoreductase</keyword>
<keyword evidence="7" id="KW-1185">Reference proteome</keyword>
<dbReference type="Pfam" id="PF00296">
    <property type="entry name" value="Bac_luciferase"/>
    <property type="match status" value="1"/>
</dbReference>
<comment type="caution">
    <text evidence="6">The sequence shown here is derived from an EMBL/GenBank/DDBJ whole genome shotgun (WGS) entry which is preliminary data.</text>
</comment>
<organism evidence="6 7">
    <name type="scientific">Sphingobium quisquiliarum P25</name>
    <dbReference type="NCBI Taxonomy" id="1329909"/>
    <lineage>
        <taxon>Bacteria</taxon>
        <taxon>Pseudomonadati</taxon>
        <taxon>Pseudomonadota</taxon>
        <taxon>Alphaproteobacteria</taxon>
        <taxon>Sphingomonadales</taxon>
        <taxon>Sphingomonadaceae</taxon>
        <taxon>Sphingobium</taxon>
    </lineage>
</organism>
<evidence type="ECO:0000256" key="1">
    <source>
        <dbReference type="ARBA" id="ARBA00022630"/>
    </source>
</evidence>
<keyword evidence="1" id="KW-0285">Flavoprotein</keyword>
<evidence type="ECO:0000256" key="2">
    <source>
        <dbReference type="ARBA" id="ARBA00022643"/>
    </source>
</evidence>
<dbReference type="SUPFAM" id="SSF51679">
    <property type="entry name" value="Bacterial luciferase-like"/>
    <property type="match status" value="1"/>
</dbReference>
<feature type="domain" description="Luciferase-like" evidence="5">
    <location>
        <begin position="11"/>
        <end position="233"/>
    </location>
</feature>
<dbReference type="AlphaFoldDB" id="T0H534"/>
<dbReference type="InterPro" id="IPR036661">
    <property type="entry name" value="Luciferase-like_sf"/>
</dbReference>
<evidence type="ECO:0000313" key="7">
    <source>
        <dbReference type="Proteomes" id="UP000015525"/>
    </source>
</evidence>
<accession>T0H534</accession>
<dbReference type="EMBL" id="ATHO01000071">
    <property type="protein sequence ID" value="EQB08092.1"/>
    <property type="molecule type" value="Genomic_DNA"/>
</dbReference>
<keyword evidence="4" id="KW-0503">Monooxygenase</keyword>
<evidence type="ECO:0000259" key="5">
    <source>
        <dbReference type="Pfam" id="PF00296"/>
    </source>
</evidence>
<dbReference type="PANTHER" id="PTHR42847:SF4">
    <property type="entry name" value="ALKANESULFONATE MONOOXYGENASE-RELATED"/>
    <property type="match status" value="1"/>
</dbReference>
<evidence type="ECO:0000256" key="4">
    <source>
        <dbReference type="ARBA" id="ARBA00023033"/>
    </source>
</evidence>
<dbReference type="GO" id="GO:0046306">
    <property type="term" value="P:alkanesulfonate catabolic process"/>
    <property type="evidence" value="ECO:0007669"/>
    <property type="project" value="TreeGrafter"/>
</dbReference>
<dbReference type="Proteomes" id="UP000015525">
    <property type="component" value="Unassembled WGS sequence"/>
</dbReference>
<dbReference type="NCBIfam" id="TIGR03619">
    <property type="entry name" value="F420_Rv2161c"/>
    <property type="match status" value="1"/>
</dbReference>
<keyword evidence="2" id="KW-0288">FMN</keyword>
<dbReference type="InterPro" id="IPR011251">
    <property type="entry name" value="Luciferase-like_dom"/>
</dbReference>
<gene>
    <name evidence="6" type="ORF">L288_08695</name>
</gene>
<dbReference type="InterPro" id="IPR019921">
    <property type="entry name" value="Lucif-like_OxRdtase_Rv2161c"/>
</dbReference>